<protein>
    <submittedName>
        <fullName evidence="1">Minor tail protein</fullName>
    </submittedName>
</protein>
<organism evidence="1 2">
    <name type="scientific">Arthrobacter phage Whytu</name>
    <dbReference type="NCBI Taxonomy" id="2713260"/>
    <lineage>
        <taxon>Viruses</taxon>
        <taxon>Duplodnaviria</taxon>
        <taxon>Heunggongvirae</taxon>
        <taxon>Uroviricota</taxon>
        <taxon>Caudoviricetes</taxon>
        <taxon>Whytuvirus</taxon>
        <taxon>Whytuvirus whytu</taxon>
    </lineage>
</organism>
<reference evidence="1 2" key="1">
    <citation type="submission" date="2020-02" db="EMBL/GenBank/DDBJ databases">
        <authorList>
            <person name="Nakashima L.G."/>
            <person name="Cayabyab B.C.A.M.I.L.L."/>
            <person name="Fett S.N."/>
            <person name="Liu H."/>
            <person name="Rahman M.U."/>
            <person name="Tse V.Y."/>
            <person name="Vargas A.S."/>
            <person name="Torres C."/>
            <person name="Kapinos A."/>
            <person name="Freise A.C."/>
            <person name="Reddi K."/>
            <person name="Moberg-Parker J."/>
            <person name="Garlena R.A."/>
            <person name="Russell D.A."/>
            <person name="Pope W.H."/>
            <person name="Jacobs-Sera D."/>
            <person name="Hatfull G.F."/>
        </authorList>
    </citation>
    <scope>NUCLEOTIDE SEQUENCE [LARGE SCALE GENOMIC DNA]</scope>
</reference>
<dbReference type="RefSeq" id="YP_010761554.1">
    <property type="nucleotide sequence ID" value="NC_073599.1"/>
</dbReference>
<evidence type="ECO:0000313" key="1">
    <source>
        <dbReference type="EMBL" id="QIN94479.1"/>
    </source>
</evidence>
<dbReference type="Proteomes" id="UP000501873">
    <property type="component" value="Segment"/>
</dbReference>
<accession>A0A6G8R2Q7</accession>
<keyword evidence="2" id="KW-1185">Reference proteome</keyword>
<dbReference type="EMBL" id="MT024870">
    <property type="protein sequence ID" value="QIN94479.1"/>
    <property type="molecule type" value="Genomic_DNA"/>
</dbReference>
<dbReference type="KEGG" id="vg:80090804"/>
<evidence type="ECO:0000313" key="2">
    <source>
        <dbReference type="Proteomes" id="UP000501873"/>
    </source>
</evidence>
<proteinExistence type="predicted"/>
<sequence>MTLTGLYQERAFDVVKQTHRQDGGATLHFPTGDPLDIILRDPQISFAEDWAPYMQVTADAVTPADAETLIRIDPRNVGAGAVLEVKAGYVYDDGTADVQTIALGHLRSRRALLPEGTMPVTAASAEQLAQDTKWLLATTTKVFGGVLEALEYLTTYATGTNTAGTFISTINPVHRPDLVSGVVLEQGEDLWGPISAIALSAGLRVWADENGIWNVAPKTTIAGVTSAFLKQGPATTVSKVEDVLSRENWFNAAALVYTWKDSAGVEQKIVGTWSPDPAPGTEKGAGCKTYTDDRPGPISQYQANENARLTVKNLSTRGGSYVVESVAMYWLRPGMTVQIDLANGTTVRHIVRRVVFNIGAGTMTLTTREPSNLGD</sequence>
<name>A0A6G8R2Q7_9CAUD</name>
<gene>
    <name evidence="1" type="primary">10</name>
    <name evidence="1" type="ORF">SEA_WHYTU_10</name>
</gene>
<dbReference type="GeneID" id="80090804"/>